<organism evidence="2 3">
    <name type="scientific">Nonomuraea helvata</name>
    <dbReference type="NCBI Taxonomy" id="37484"/>
    <lineage>
        <taxon>Bacteria</taxon>
        <taxon>Bacillati</taxon>
        <taxon>Actinomycetota</taxon>
        <taxon>Actinomycetes</taxon>
        <taxon>Streptosporangiales</taxon>
        <taxon>Streptosporangiaceae</taxon>
        <taxon>Nonomuraea</taxon>
    </lineage>
</organism>
<keyword evidence="1" id="KW-0472">Membrane</keyword>
<name>A0ABV5S740_9ACTN</name>
<feature type="transmembrane region" description="Helical" evidence="1">
    <location>
        <begin position="6"/>
        <end position="24"/>
    </location>
</feature>
<evidence type="ECO:0000313" key="2">
    <source>
        <dbReference type="EMBL" id="MFB9627492.1"/>
    </source>
</evidence>
<dbReference type="Proteomes" id="UP001589532">
    <property type="component" value="Unassembled WGS sequence"/>
</dbReference>
<reference evidence="2 3" key="1">
    <citation type="submission" date="2024-09" db="EMBL/GenBank/DDBJ databases">
        <authorList>
            <person name="Sun Q."/>
            <person name="Mori K."/>
        </authorList>
    </citation>
    <scope>NUCLEOTIDE SEQUENCE [LARGE SCALE GENOMIC DNA]</scope>
    <source>
        <strain evidence="2 3">JCM 3143</strain>
    </source>
</reference>
<feature type="transmembrane region" description="Helical" evidence="1">
    <location>
        <begin position="33"/>
        <end position="54"/>
    </location>
</feature>
<keyword evidence="3" id="KW-1185">Reference proteome</keyword>
<gene>
    <name evidence="2" type="ORF">ACFFSA_30805</name>
</gene>
<dbReference type="EMBL" id="JBHMBW010000033">
    <property type="protein sequence ID" value="MFB9627492.1"/>
    <property type="molecule type" value="Genomic_DNA"/>
</dbReference>
<keyword evidence="1" id="KW-0812">Transmembrane</keyword>
<dbReference type="RefSeq" id="WP_344987417.1">
    <property type="nucleotide sequence ID" value="NZ_BAAAXV010000001.1"/>
</dbReference>
<sequence>MARTALAAYLTFAVLHLMIHIRLLRHLTQAEGAALLAGLSAMIMIALALLFLTARLEP</sequence>
<evidence type="ECO:0000256" key="1">
    <source>
        <dbReference type="SAM" id="Phobius"/>
    </source>
</evidence>
<evidence type="ECO:0000313" key="3">
    <source>
        <dbReference type="Proteomes" id="UP001589532"/>
    </source>
</evidence>
<proteinExistence type="predicted"/>
<accession>A0ABV5S740</accession>
<keyword evidence="1" id="KW-1133">Transmembrane helix</keyword>
<protein>
    <submittedName>
        <fullName evidence="2">Uncharacterized protein</fullName>
    </submittedName>
</protein>
<comment type="caution">
    <text evidence="2">The sequence shown here is derived from an EMBL/GenBank/DDBJ whole genome shotgun (WGS) entry which is preliminary data.</text>
</comment>